<accession>A0A183BSK2</accession>
<name>A0A183BSK2_GLOPA</name>
<evidence type="ECO:0000259" key="1">
    <source>
        <dbReference type="PROSITE" id="PS50994"/>
    </source>
</evidence>
<keyword evidence="2" id="KW-1185">Reference proteome</keyword>
<protein>
    <submittedName>
        <fullName evidence="3">Integrase catalytic domain-containing protein</fullName>
    </submittedName>
</protein>
<dbReference type="WBParaSite" id="GPLIN_000358800">
    <property type="protein sequence ID" value="GPLIN_000358800"/>
    <property type="gene ID" value="GPLIN_000358800"/>
</dbReference>
<dbReference type="SUPFAM" id="SSF53098">
    <property type="entry name" value="Ribonuclease H-like"/>
    <property type="match status" value="1"/>
</dbReference>
<dbReference type="InterPro" id="IPR050951">
    <property type="entry name" value="Retrovirus_Pol_polyprotein"/>
</dbReference>
<evidence type="ECO:0000313" key="3">
    <source>
        <dbReference type="WBParaSite" id="GPLIN_000358800"/>
    </source>
</evidence>
<reference evidence="2" key="1">
    <citation type="submission" date="2014-05" db="EMBL/GenBank/DDBJ databases">
        <title>The genome and life-stage specific transcriptomes of Globodera pallida elucidate key aspects of plant parasitism by a cyst nematode.</title>
        <authorList>
            <person name="Cotton J.A."/>
            <person name="Lilley C.J."/>
            <person name="Jones L.M."/>
            <person name="Kikuchi T."/>
            <person name="Reid A.J."/>
            <person name="Thorpe P."/>
            <person name="Tsai I.J."/>
            <person name="Beasley H."/>
            <person name="Blok V."/>
            <person name="Cock P.J.A."/>
            <person name="Van den Akker S.E."/>
            <person name="Holroyd N."/>
            <person name="Hunt M."/>
            <person name="Mantelin S."/>
            <person name="Naghra H."/>
            <person name="Pain A."/>
            <person name="Palomares-Rius J.E."/>
            <person name="Zarowiecki M."/>
            <person name="Berriman M."/>
            <person name="Jones J.T."/>
            <person name="Urwin P.E."/>
        </authorList>
    </citation>
    <scope>NUCLEOTIDE SEQUENCE [LARGE SCALE GENOMIC DNA]</scope>
    <source>
        <strain evidence="2">Lindley</strain>
    </source>
</reference>
<dbReference type="GO" id="GO:0003676">
    <property type="term" value="F:nucleic acid binding"/>
    <property type="evidence" value="ECO:0007669"/>
    <property type="project" value="InterPro"/>
</dbReference>
<reference evidence="3" key="2">
    <citation type="submission" date="2016-06" db="UniProtKB">
        <authorList>
            <consortium name="WormBaseParasite"/>
        </authorList>
    </citation>
    <scope>IDENTIFICATION</scope>
</reference>
<dbReference type="PROSITE" id="PS50994">
    <property type="entry name" value="INTEGRASE"/>
    <property type="match status" value="1"/>
</dbReference>
<dbReference type="InterPro" id="IPR012337">
    <property type="entry name" value="RNaseH-like_sf"/>
</dbReference>
<dbReference type="InterPro" id="IPR036397">
    <property type="entry name" value="RNaseH_sf"/>
</dbReference>
<dbReference type="PANTHER" id="PTHR37984">
    <property type="entry name" value="PROTEIN CBG26694"/>
    <property type="match status" value="1"/>
</dbReference>
<dbReference type="Pfam" id="PF00665">
    <property type="entry name" value="rve"/>
    <property type="match status" value="1"/>
</dbReference>
<dbReference type="Gene3D" id="3.30.420.10">
    <property type="entry name" value="Ribonuclease H-like superfamily/Ribonuclease H"/>
    <property type="match status" value="1"/>
</dbReference>
<proteinExistence type="predicted"/>
<evidence type="ECO:0000313" key="2">
    <source>
        <dbReference type="Proteomes" id="UP000050741"/>
    </source>
</evidence>
<sequence length="126" mass="13627">MSSTNSTATILKLKSLIARYGLPETVVSDNGTQFRSHQFATFTKSNGIDHIFSAPYAPQSNGQAERMVDTFKRAFAKIKVRGTLFCAARLCVRRANVRGANVCGAPLLRRANVRGANVRGAPQANA</sequence>
<dbReference type="InterPro" id="IPR001584">
    <property type="entry name" value="Integrase_cat-core"/>
</dbReference>
<organism evidence="2 3">
    <name type="scientific">Globodera pallida</name>
    <name type="common">Potato cyst nematode worm</name>
    <name type="synonym">Heterodera pallida</name>
    <dbReference type="NCBI Taxonomy" id="36090"/>
    <lineage>
        <taxon>Eukaryota</taxon>
        <taxon>Metazoa</taxon>
        <taxon>Ecdysozoa</taxon>
        <taxon>Nematoda</taxon>
        <taxon>Chromadorea</taxon>
        <taxon>Rhabditida</taxon>
        <taxon>Tylenchina</taxon>
        <taxon>Tylenchomorpha</taxon>
        <taxon>Tylenchoidea</taxon>
        <taxon>Heteroderidae</taxon>
        <taxon>Heteroderinae</taxon>
        <taxon>Globodera</taxon>
    </lineage>
</organism>
<dbReference type="PANTHER" id="PTHR37984:SF5">
    <property type="entry name" value="PROTEIN NYNRIN-LIKE"/>
    <property type="match status" value="1"/>
</dbReference>
<dbReference type="AlphaFoldDB" id="A0A183BSK2"/>
<dbReference type="Proteomes" id="UP000050741">
    <property type="component" value="Unassembled WGS sequence"/>
</dbReference>
<dbReference type="GO" id="GO:0015074">
    <property type="term" value="P:DNA integration"/>
    <property type="evidence" value="ECO:0007669"/>
    <property type="project" value="InterPro"/>
</dbReference>
<feature type="domain" description="Integrase catalytic" evidence="1">
    <location>
        <begin position="1"/>
        <end position="77"/>
    </location>
</feature>